<organism evidence="1">
    <name type="scientific">Proteinivorax hydrogeniformans</name>
    <dbReference type="NCBI Taxonomy" id="1826727"/>
    <lineage>
        <taxon>Bacteria</taxon>
        <taxon>Bacillati</taxon>
        <taxon>Bacillota</taxon>
        <taxon>Clostridia</taxon>
        <taxon>Eubacteriales</taxon>
        <taxon>Proteinivoracaceae</taxon>
        <taxon>Proteinivorax</taxon>
    </lineage>
</organism>
<gene>
    <name evidence="1" type="ORF">PRVXH_000564</name>
</gene>
<dbReference type="AlphaFoldDB" id="A0AAU8HV43"/>
<name>A0AAU8HV43_9FIRM</name>
<reference evidence="1" key="1">
    <citation type="journal article" date="2018" name="Antonie Van Leeuwenhoek">
        <title>Proteinivorax hydrogeniformans sp. nov., an anaerobic, haloalkaliphilic bacterium fermenting proteinaceous compounds with high hydrogen production.</title>
        <authorList>
            <person name="Boltyanskaya Y."/>
            <person name="Detkova E."/>
            <person name="Pimenov N."/>
            <person name="Kevbrin V."/>
        </authorList>
    </citation>
    <scope>NUCLEOTIDE SEQUENCE</scope>
    <source>
        <strain evidence="1">Z-710</strain>
    </source>
</reference>
<dbReference type="EMBL" id="CP159485">
    <property type="protein sequence ID" value="XCI29253.1"/>
    <property type="molecule type" value="Genomic_DNA"/>
</dbReference>
<dbReference type="GO" id="GO:0016757">
    <property type="term" value="F:glycosyltransferase activity"/>
    <property type="evidence" value="ECO:0007669"/>
    <property type="project" value="InterPro"/>
</dbReference>
<proteinExistence type="predicted"/>
<sequence length="316" mass="37807">MNRKFYKNNHPNLCTILTKDYLVKGLALYHSLKKHTKDFHLWVLCVDEVSYDILEHMELKNVTLVKLKNLQTPKLKQLQKTRKLNEFCWTLKAPFILYLIKNNYNLDSIMYIDADLFFFDDIKQLYKEWGQSSILLTKLWLSPAWNRRVGRYQAGLIGFKRDANAFKCLNWWNKKCLEWCFDIKEKKRWADQKYLDKWPALVSDIKIIKSLGINSGPWNVRRFPIRVKGDVIYCKSNKLIAYHYSGFDIFNEGEFELCNRKKLPRKAIKHIYGPYAEEISKVIKLLKSKDKEYSYGFSSKHQDKKLYNYYCLESND</sequence>
<dbReference type="Gene3D" id="3.90.550.10">
    <property type="entry name" value="Spore Coat Polysaccharide Biosynthesis Protein SpsA, Chain A"/>
    <property type="match status" value="1"/>
</dbReference>
<reference evidence="1" key="2">
    <citation type="submission" date="2024-06" db="EMBL/GenBank/DDBJ databases">
        <authorList>
            <person name="Petrova K.O."/>
            <person name="Toshchakov S.V."/>
            <person name="Boltjanskaja Y.V."/>
            <person name="Kevbrin V.V."/>
        </authorList>
    </citation>
    <scope>NUCLEOTIDE SEQUENCE</scope>
    <source>
        <strain evidence="1">Z-710</strain>
    </source>
</reference>
<dbReference type="InterPro" id="IPR029044">
    <property type="entry name" value="Nucleotide-diphossugar_trans"/>
</dbReference>
<dbReference type="SUPFAM" id="SSF53448">
    <property type="entry name" value="Nucleotide-diphospho-sugar transferases"/>
    <property type="match status" value="1"/>
</dbReference>
<evidence type="ECO:0000313" key="1">
    <source>
        <dbReference type="EMBL" id="XCI29253.1"/>
    </source>
</evidence>
<dbReference type="InterPro" id="IPR002495">
    <property type="entry name" value="Glyco_trans_8"/>
</dbReference>
<protein>
    <submittedName>
        <fullName evidence="1">Glycosyltransferase</fullName>
    </submittedName>
</protein>
<dbReference type="Pfam" id="PF01501">
    <property type="entry name" value="Glyco_transf_8"/>
    <property type="match status" value="1"/>
</dbReference>
<accession>A0AAU8HV43</accession>
<dbReference type="RefSeq" id="WP_353893801.1">
    <property type="nucleotide sequence ID" value="NZ_CP159485.1"/>
</dbReference>